<name>A0ABW0MS97_9BURK</name>
<reference evidence="3" key="1">
    <citation type="journal article" date="2019" name="Int. J. Syst. Evol. Microbiol.">
        <title>The Global Catalogue of Microorganisms (GCM) 10K type strain sequencing project: providing services to taxonomists for standard genome sequencing and annotation.</title>
        <authorList>
            <consortium name="The Broad Institute Genomics Platform"/>
            <consortium name="The Broad Institute Genome Sequencing Center for Infectious Disease"/>
            <person name="Wu L."/>
            <person name="Ma J."/>
        </authorList>
    </citation>
    <scope>NUCLEOTIDE SEQUENCE [LARGE SCALE GENOMIC DNA]</scope>
    <source>
        <strain evidence="3">CCUG 43111</strain>
    </source>
</reference>
<sequence length="275" mass="27607">MTIRPGRLLFVAASMLAAAAPLPGRAFTAPPPAPPCVPAKASVSDAALGAIIASDAAAHIQHCAVKDLAARGAAAMPVVLAMLRSDKGAPLIGALETVAAIGPDAHAALPLLMAHLARLPAALNGLYRELYDAVGAIGAAARPAIPLLLDRTGDPGHARHALRVLGGLGKYDGRVVPHLSAMLIDATDTLWVLDALTTIGKDARGALPAVLGALERAKLGGDSWEGAAALEALVAIGTPGESVPVLTGLLDHPVLGRAAVEALSARAGANARQVK</sequence>
<keyword evidence="1" id="KW-0732">Signal</keyword>
<keyword evidence="3" id="KW-1185">Reference proteome</keyword>
<evidence type="ECO:0000313" key="2">
    <source>
        <dbReference type="EMBL" id="MFC5481124.1"/>
    </source>
</evidence>
<dbReference type="SUPFAM" id="SSF48371">
    <property type="entry name" value="ARM repeat"/>
    <property type="match status" value="1"/>
</dbReference>
<proteinExistence type="predicted"/>
<dbReference type="Proteomes" id="UP001596101">
    <property type="component" value="Unassembled WGS sequence"/>
</dbReference>
<gene>
    <name evidence="2" type="ORF">ACFPQ5_23260</name>
</gene>
<feature type="chain" id="PRO_5047225543" description="HEAT repeat domain-containing protein" evidence="1">
    <location>
        <begin position="20"/>
        <end position="275"/>
    </location>
</feature>
<organism evidence="2 3">
    <name type="scientific">Massilia suwonensis</name>
    <dbReference type="NCBI Taxonomy" id="648895"/>
    <lineage>
        <taxon>Bacteria</taxon>
        <taxon>Pseudomonadati</taxon>
        <taxon>Pseudomonadota</taxon>
        <taxon>Betaproteobacteria</taxon>
        <taxon>Burkholderiales</taxon>
        <taxon>Oxalobacteraceae</taxon>
        <taxon>Telluria group</taxon>
        <taxon>Massilia</taxon>
    </lineage>
</organism>
<dbReference type="Gene3D" id="1.25.10.10">
    <property type="entry name" value="Leucine-rich Repeat Variant"/>
    <property type="match status" value="1"/>
</dbReference>
<feature type="signal peptide" evidence="1">
    <location>
        <begin position="1"/>
        <end position="19"/>
    </location>
</feature>
<dbReference type="InterPro" id="IPR011989">
    <property type="entry name" value="ARM-like"/>
</dbReference>
<protein>
    <recommendedName>
        <fullName evidence="4">HEAT repeat domain-containing protein</fullName>
    </recommendedName>
</protein>
<evidence type="ECO:0000313" key="3">
    <source>
        <dbReference type="Proteomes" id="UP001596101"/>
    </source>
</evidence>
<comment type="caution">
    <text evidence="2">The sequence shown here is derived from an EMBL/GenBank/DDBJ whole genome shotgun (WGS) entry which is preliminary data.</text>
</comment>
<evidence type="ECO:0000256" key="1">
    <source>
        <dbReference type="SAM" id="SignalP"/>
    </source>
</evidence>
<dbReference type="InterPro" id="IPR016024">
    <property type="entry name" value="ARM-type_fold"/>
</dbReference>
<dbReference type="RefSeq" id="WP_379761279.1">
    <property type="nucleotide sequence ID" value="NZ_JBHSMR010000014.1"/>
</dbReference>
<dbReference type="EMBL" id="JBHSMR010000014">
    <property type="protein sequence ID" value="MFC5481124.1"/>
    <property type="molecule type" value="Genomic_DNA"/>
</dbReference>
<accession>A0ABW0MS97</accession>
<evidence type="ECO:0008006" key="4">
    <source>
        <dbReference type="Google" id="ProtNLM"/>
    </source>
</evidence>